<evidence type="ECO:0000313" key="9">
    <source>
        <dbReference type="EMBL" id="QBQ39078.1"/>
    </source>
</evidence>
<dbReference type="Pfam" id="PF13640">
    <property type="entry name" value="2OG-FeII_Oxy_3"/>
    <property type="match status" value="1"/>
</dbReference>
<dbReference type="Gene3D" id="2.60.120.620">
    <property type="entry name" value="q2cbj1_9rhob like domain"/>
    <property type="match status" value="1"/>
</dbReference>
<protein>
    <submittedName>
        <fullName evidence="9">2OG-Fe(II) oxygenase</fullName>
    </submittedName>
</protein>
<dbReference type="GO" id="GO:0005506">
    <property type="term" value="F:iron ion binding"/>
    <property type="evidence" value="ECO:0007669"/>
    <property type="project" value="InterPro"/>
</dbReference>
<dbReference type="EMBL" id="CP038026">
    <property type="protein sequence ID" value="QBQ39078.1"/>
    <property type="molecule type" value="Genomic_DNA"/>
</dbReference>
<gene>
    <name evidence="9" type="ORF">E1742_25255</name>
    <name evidence="8" type="ORF">GCM10007388_20480</name>
</gene>
<keyword evidence="10" id="KW-1185">Reference proteome</keyword>
<dbReference type="EMBL" id="BMWW01000003">
    <property type="protein sequence ID" value="GGY87072.1"/>
    <property type="molecule type" value="Genomic_DNA"/>
</dbReference>
<keyword evidence="2" id="KW-0479">Metal-binding</keyword>
<dbReference type="SMART" id="SM00702">
    <property type="entry name" value="P4Hc"/>
    <property type="match status" value="1"/>
</dbReference>
<dbReference type="AlphaFoldDB" id="A0A4V1AUG4"/>
<sequence length="284" mass="31627">MEKYKHMPDEWDRWLDASVDRDCRPADILAAMVAANYDPAYAEQVIGERIARRRTGLPAAERAPYRYGTPRIRHQGNLIRTGDRDVRVVMRLDQPVVAVLDNVLSDDECDAVVALARDRLAPSATLSPATGENQVRDTRTSRGAFLPEGDNALLRRLNRRIAQITNTPVEHGEALHVLHYGVGAEYKPHPDYFDPNSPGFAATLRRGGQRIATLIVYLNDVEDAGDTVFPKLGLSVVPKKGAAVYFEYMNEEGQLDEATLHGGAPVGAGEKWVLTKWVRQDVFR</sequence>
<evidence type="ECO:0000256" key="3">
    <source>
        <dbReference type="ARBA" id="ARBA00022896"/>
    </source>
</evidence>
<dbReference type="PROSITE" id="PS51471">
    <property type="entry name" value="FE2OG_OXY"/>
    <property type="match status" value="1"/>
</dbReference>
<evidence type="ECO:0000256" key="6">
    <source>
        <dbReference type="ARBA" id="ARBA00023004"/>
    </source>
</evidence>
<evidence type="ECO:0000259" key="7">
    <source>
        <dbReference type="PROSITE" id="PS51471"/>
    </source>
</evidence>
<keyword evidence="3" id="KW-0847">Vitamin C</keyword>
<dbReference type="RefSeq" id="WP_134387772.1">
    <property type="nucleotide sequence ID" value="NZ_BMWW01000003.1"/>
</dbReference>
<reference evidence="9 10" key="2">
    <citation type="submission" date="2019-03" db="EMBL/GenBank/DDBJ databases">
        <title>Draft Genome Sequences of Six Type Strains of the Genus Massilia.</title>
        <authorList>
            <person name="Miess H."/>
            <person name="Frediansyhah A."/>
            <person name="Gross H."/>
        </authorList>
    </citation>
    <scope>NUCLEOTIDE SEQUENCE [LARGE SCALE GENOMIC DNA]</scope>
    <source>
        <strain evidence="9 10">DSM 17505</strain>
    </source>
</reference>
<evidence type="ECO:0000256" key="2">
    <source>
        <dbReference type="ARBA" id="ARBA00022723"/>
    </source>
</evidence>
<organism evidence="8 11">
    <name type="scientific">Pseudoduganella plicata</name>
    <dbReference type="NCBI Taxonomy" id="321984"/>
    <lineage>
        <taxon>Bacteria</taxon>
        <taxon>Pseudomonadati</taxon>
        <taxon>Pseudomonadota</taxon>
        <taxon>Betaproteobacteria</taxon>
        <taxon>Burkholderiales</taxon>
        <taxon>Oxalobacteraceae</taxon>
        <taxon>Telluria group</taxon>
        <taxon>Pseudoduganella</taxon>
    </lineage>
</organism>
<dbReference type="InterPro" id="IPR045054">
    <property type="entry name" value="P4HA-like"/>
</dbReference>
<evidence type="ECO:0000256" key="4">
    <source>
        <dbReference type="ARBA" id="ARBA00022964"/>
    </source>
</evidence>
<dbReference type="InterPro" id="IPR006620">
    <property type="entry name" value="Pro_4_hyd_alph"/>
</dbReference>
<evidence type="ECO:0000256" key="5">
    <source>
        <dbReference type="ARBA" id="ARBA00023002"/>
    </source>
</evidence>
<keyword evidence="5" id="KW-0560">Oxidoreductase</keyword>
<dbReference type="PANTHER" id="PTHR10869:SF246">
    <property type="entry name" value="TRANSMEMBRANE PROLYL 4-HYDROXYLASE"/>
    <property type="match status" value="1"/>
</dbReference>
<dbReference type="GO" id="GO:0004656">
    <property type="term" value="F:procollagen-proline 4-dioxygenase activity"/>
    <property type="evidence" value="ECO:0007669"/>
    <property type="project" value="TreeGrafter"/>
</dbReference>
<reference evidence="8" key="3">
    <citation type="submission" date="2022-12" db="EMBL/GenBank/DDBJ databases">
        <authorList>
            <person name="Sun Q."/>
            <person name="Kim S."/>
        </authorList>
    </citation>
    <scope>NUCLEOTIDE SEQUENCE</scope>
    <source>
        <strain evidence="8">KCTC 12344</strain>
    </source>
</reference>
<comment type="cofactor">
    <cofactor evidence="1">
        <name>L-ascorbate</name>
        <dbReference type="ChEBI" id="CHEBI:38290"/>
    </cofactor>
</comment>
<evidence type="ECO:0000313" key="10">
    <source>
        <dbReference type="Proteomes" id="UP000294359"/>
    </source>
</evidence>
<dbReference type="GO" id="GO:0031418">
    <property type="term" value="F:L-ascorbic acid binding"/>
    <property type="evidence" value="ECO:0007669"/>
    <property type="project" value="UniProtKB-KW"/>
</dbReference>
<dbReference type="Proteomes" id="UP000294359">
    <property type="component" value="Chromosome"/>
</dbReference>
<evidence type="ECO:0000313" key="8">
    <source>
        <dbReference type="EMBL" id="GGY87072.1"/>
    </source>
</evidence>
<name>A0A4V1AUG4_9BURK</name>
<evidence type="ECO:0000313" key="11">
    <source>
        <dbReference type="Proteomes" id="UP000619512"/>
    </source>
</evidence>
<evidence type="ECO:0000256" key="1">
    <source>
        <dbReference type="ARBA" id="ARBA00001961"/>
    </source>
</evidence>
<accession>A0A4V1AUG4</accession>
<feature type="domain" description="Fe2OG dioxygenase" evidence="7">
    <location>
        <begin position="170"/>
        <end position="280"/>
    </location>
</feature>
<dbReference type="PANTHER" id="PTHR10869">
    <property type="entry name" value="PROLYL 4-HYDROXYLASE ALPHA SUBUNIT"/>
    <property type="match status" value="1"/>
</dbReference>
<keyword evidence="6" id="KW-0408">Iron</keyword>
<reference evidence="8" key="1">
    <citation type="journal article" date="2014" name="Int. J. Syst. Evol. Microbiol.">
        <title>Complete genome sequence of Corynebacterium casei LMG S-19264T (=DSM 44701T), isolated from a smear-ripened cheese.</title>
        <authorList>
            <consortium name="US DOE Joint Genome Institute (JGI-PGF)"/>
            <person name="Walter F."/>
            <person name="Albersmeier A."/>
            <person name="Kalinowski J."/>
            <person name="Ruckert C."/>
        </authorList>
    </citation>
    <scope>NUCLEOTIDE SEQUENCE</scope>
    <source>
        <strain evidence="8">KCTC 12344</strain>
    </source>
</reference>
<dbReference type="InterPro" id="IPR044862">
    <property type="entry name" value="Pro_4_hyd_alph_FE2OG_OXY"/>
</dbReference>
<dbReference type="InterPro" id="IPR005123">
    <property type="entry name" value="Oxoglu/Fe-dep_dioxygenase_dom"/>
</dbReference>
<dbReference type="Proteomes" id="UP000619512">
    <property type="component" value="Unassembled WGS sequence"/>
</dbReference>
<keyword evidence="4" id="KW-0223">Dioxygenase</keyword>
<dbReference type="OrthoDB" id="269774at2"/>
<proteinExistence type="predicted"/>